<proteinExistence type="predicted"/>
<gene>
    <name evidence="1" type="ORF">E2C01_082214</name>
</gene>
<evidence type="ECO:0000313" key="1">
    <source>
        <dbReference type="EMBL" id="MPC87353.1"/>
    </source>
</evidence>
<evidence type="ECO:0000313" key="2">
    <source>
        <dbReference type="Proteomes" id="UP000324222"/>
    </source>
</evidence>
<name>A0A5B7IYL1_PORTR</name>
<protein>
    <submittedName>
        <fullName evidence="1">Uncharacterized protein</fullName>
    </submittedName>
</protein>
<keyword evidence="2" id="KW-1185">Reference proteome</keyword>
<dbReference type="AlphaFoldDB" id="A0A5B7IYL1"/>
<reference evidence="1 2" key="1">
    <citation type="submission" date="2019-05" db="EMBL/GenBank/DDBJ databases">
        <title>Another draft genome of Portunus trituberculatus and its Hox gene families provides insights of decapod evolution.</title>
        <authorList>
            <person name="Jeong J.-H."/>
            <person name="Song I."/>
            <person name="Kim S."/>
            <person name="Choi T."/>
            <person name="Kim D."/>
            <person name="Ryu S."/>
            <person name="Kim W."/>
        </authorList>
    </citation>
    <scope>NUCLEOTIDE SEQUENCE [LARGE SCALE GENOMIC DNA]</scope>
    <source>
        <tissue evidence="1">Muscle</tissue>
    </source>
</reference>
<organism evidence="1 2">
    <name type="scientific">Portunus trituberculatus</name>
    <name type="common">Swimming crab</name>
    <name type="synonym">Neptunus trituberculatus</name>
    <dbReference type="NCBI Taxonomy" id="210409"/>
    <lineage>
        <taxon>Eukaryota</taxon>
        <taxon>Metazoa</taxon>
        <taxon>Ecdysozoa</taxon>
        <taxon>Arthropoda</taxon>
        <taxon>Crustacea</taxon>
        <taxon>Multicrustacea</taxon>
        <taxon>Malacostraca</taxon>
        <taxon>Eumalacostraca</taxon>
        <taxon>Eucarida</taxon>
        <taxon>Decapoda</taxon>
        <taxon>Pleocyemata</taxon>
        <taxon>Brachyura</taxon>
        <taxon>Eubrachyura</taxon>
        <taxon>Portunoidea</taxon>
        <taxon>Portunidae</taxon>
        <taxon>Portuninae</taxon>
        <taxon>Portunus</taxon>
    </lineage>
</organism>
<sequence>MEVIGGIGVTRGVQVMVMVRQVSADR</sequence>
<comment type="caution">
    <text evidence="1">The sequence shown here is derived from an EMBL/GenBank/DDBJ whole genome shotgun (WGS) entry which is preliminary data.</text>
</comment>
<dbReference type="EMBL" id="VSRR010074226">
    <property type="protein sequence ID" value="MPC87353.1"/>
    <property type="molecule type" value="Genomic_DNA"/>
</dbReference>
<dbReference type="Proteomes" id="UP000324222">
    <property type="component" value="Unassembled WGS sequence"/>
</dbReference>
<accession>A0A5B7IYL1</accession>